<protein>
    <recommendedName>
        <fullName evidence="3">DUF192 domain-containing protein</fullName>
    </recommendedName>
</protein>
<dbReference type="Gene3D" id="2.60.120.1140">
    <property type="entry name" value="Protein of unknown function DUF192"/>
    <property type="match status" value="1"/>
</dbReference>
<dbReference type="Proteomes" id="UP000177746">
    <property type="component" value="Unassembled WGS sequence"/>
</dbReference>
<sequence length="147" mass="16896">MKNFFFLILGLIVVFGSIFLFFTRPVDNNIQSKIIKINDTSLKVEVVDTPETRERGLSGRESLARDTGMLFIFDSPAQYGFWMRDMNFAIDIIWIDANFRIVDVSKEVSPETFPQVFYPDQAVVYVLELPGGTVDKYQITTSTMIQF</sequence>
<reference evidence="1 2" key="1">
    <citation type="journal article" date="2016" name="Nat. Commun.">
        <title>Thousands of microbial genomes shed light on interconnected biogeochemical processes in an aquifer system.</title>
        <authorList>
            <person name="Anantharaman K."/>
            <person name="Brown C.T."/>
            <person name="Hug L.A."/>
            <person name="Sharon I."/>
            <person name="Castelle C.J."/>
            <person name="Probst A.J."/>
            <person name="Thomas B.C."/>
            <person name="Singh A."/>
            <person name="Wilkins M.J."/>
            <person name="Karaoz U."/>
            <person name="Brodie E.L."/>
            <person name="Williams K.H."/>
            <person name="Hubbard S.S."/>
            <person name="Banfield J.F."/>
        </authorList>
    </citation>
    <scope>NUCLEOTIDE SEQUENCE [LARGE SCALE GENOMIC DNA]</scope>
</reference>
<dbReference type="PANTHER" id="PTHR37953:SF1">
    <property type="entry name" value="UPF0127 PROTEIN MJ1496"/>
    <property type="match status" value="1"/>
</dbReference>
<dbReference type="InterPro" id="IPR038695">
    <property type="entry name" value="Saro_0823-like_sf"/>
</dbReference>
<evidence type="ECO:0000313" key="1">
    <source>
        <dbReference type="EMBL" id="OHA91108.1"/>
    </source>
</evidence>
<dbReference type="Pfam" id="PF02643">
    <property type="entry name" value="DUF192"/>
    <property type="match status" value="1"/>
</dbReference>
<gene>
    <name evidence="1" type="ORF">A2665_02855</name>
</gene>
<evidence type="ECO:0000313" key="2">
    <source>
        <dbReference type="Proteomes" id="UP000177746"/>
    </source>
</evidence>
<name>A0A1G2T283_9BACT</name>
<dbReference type="InterPro" id="IPR003795">
    <property type="entry name" value="DUF192"/>
</dbReference>
<comment type="caution">
    <text evidence="1">The sequence shown here is derived from an EMBL/GenBank/DDBJ whole genome shotgun (WGS) entry which is preliminary data.</text>
</comment>
<evidence type="ECO:0008006" key="3">
    <source>
        <dbReference type="Google" id="ProtNLM"/>
    </source>
</evidence>
<dbReference type="PANTHER" id="PTHR37953">
    <property type="entry name" value="UPF0127 PROTEIN MJ1496"/>
    <property type="match status" value="1"/>
</dbReference>
<dbReference type="AlphaFoldDB" id="A0A1G2T283"/>
<dbReference type="EMBL" id="MHVI01000019">
    <property type="protein sequence ID" value="OHA91108.1"/>
    <property type="molecule type" value="Genomic_DNA"/>
</dbReference>
<organism evidence="1 2">
    <name type="scientific">Candidatus Zambryskibacteria bacterium RIFCSPHIGHO2_01_FULL_46_30</name>
    <dbReference type="NCBI Taxonomy" id="1802739"/>
    <lineage>
        <taxon>Bacteria</taxon>
        <taxon>Candidatus Zambryskiibacteriota</taxon>
    </lineage>
</organism>
<accession>A0A1G2T283</accession>
<proteinExistence type="predicted"/>